<dbReference type="PRINTS" id="PR00420">
    <property type="entry name" value="RNGMNOXGNASE"/>
</dbReference>
<evidence type="ECO:0000256" key="5">
    <source>
        <dbReference type="SAM" id="Phobius"/>
    </source>
</evidence>
<gene>
    <name evidence="8" type="primary">Aste57867_14029</name>
    <name evidence="7" type="ORF">As57867_013978</name>
    <name evidence="8" type="ORF">ASTE57867_14029</name>
</gene>
<dbReference type="GO" id="GO:0071949">
    <property type="term" value="F:FAD binding"/>
    <property type="evidence" value="ECO:0007669"/>
    <property type="project" value="InterPro"/>
</dbReference>
<keyword evidence="4" id="KW-0274">FAD</keyword>
<evidence type="ECO:0000256" key="1">
    <source>
        <dbReference type="ARBA" id="ARBA00001974"/>
    </source>
</evidence>
<sequence length="600" mass="66379">MSVETVDVLIVGGGPTGLTVAAELVRQGIHSIVIVDRNADLVKQTKASVVWPRSLELLSVYDGVVDDIHDHCERVARIEVASRTETLAEINLGKYFASNFKYGALLEQWYTEKVLASYLAKHGVHVRRSAELVAHTYIQDDVVDATVVVGKGTANETTTTYRAKYVLGCDGARSFVRKSIQSAFQGELLPYGFGSVHFTSSTPVACGSDQMRLCFYDNGIAFVTPMPGNSYLSAFDMTLEEDAKFCDPVKKDTRGLPIQLDFTKDQIQTILRDRLMHVTIDEIRWQSHFRVNERLSEKYSDGKRIYLAGDACHAHTPLGAQGMNTGIQDAVNLGWKLAFVLKGVAKPSLLATYETERRLVGQELIDSTTKSQNLASNRTPLFQYFRNNAMRLFTKLNFVREFAAAKIGETVIAYRKSPLSAENWVKPAIIPYVLYRRRQTILRLFGARVTAGGRALDLSNGGRAVAFNGGFKLLLFQGERGHTVAPLSSDRLGEFGRAMVNQAKGVITDYVVVPTTDTASHTMYGVKAQCLFLVRPDGYVGLRSEPVCTHDVLSYLSQRIEISTVHYVGDFKPAVFDWPPPLVIATLILGAAIAVAYRKV</sequence>
<dbReference type="SUPFAM" id="SSF51905">
    <property type="entry name" value="FAD/NAD(P)-binding domain"/>
    <property type="match status" value="1"/>
</dbReference>
<dbReference type="InterPro" id="IPR036188">
    <property type="entry name" value="FAD/NAD-bd_sf"/>
</dbReference>
<dbReference type="PANTHER" id="PTHR43004">
    <property type="entry name" value="TRK SYSTEM POTASSIUM UPTAKE PROTEIN"/>
    <property type="match status" value="1"/>
</dbReference>
<comment type="similarity">
    <text evidence="2">Belongs to the PheA/TfdB FAD monooxygenase family.</text>
</comment>
<name>A0A485KZZ3_9STRA</name>
<dbReference type="EMBL" id="CAADRA010005524">
    <property type="protein sequence ID" value="VFT90859.1"/>
    <property type="molecule type" value="Genomic_DNA"/>
</dbReference>
<dbReference type="GO" id="GO:0016709">
    <property type="term" value="F:oxidoreductase activity, acting on paired donors, with incorporation or reduction of molecular oxygen, NAD(P)H as one donor, and incorporation of one atom of oxygen"/>
    <property type="evidence" value="ECO:0007669"/>
    <property type="project" value="UniProtKB-ARBA"/>
</dbReference>
<dbReference type="InterPro" id="IPR002938">
    <property type="entry name" value="FAD-bd"/>
</dbReference>
<evidence type="ECO:0000259" key="6">
    <source>
        <dbReference type="Pfam" id="PF01494"/>
    </source>
</evidence>
<evidence type="ECO:0000313" key="7">
    <source>
        <dbReference type="EMBL" id="KAF0695132.1"/>
    </source>
</evidence>
<dbReference type="Gene3D" id="3.30.70.2450">
    <property type="match status" value="1"/>
</dbReference>
<keyword evidence="9" id="KW-1185">Reference proteome</keyword>
<dbReference type="SUPFAM" id="SSF52833">
    <property type="entry name" value="Thioredoxin-like"/>
    <property type="match status" value="1"/>
</dbReference>
<reference evidence="8 9" key="1">
    <citation type="submission" date="2019-03" db="EMBL/GenBank/DDBJ databases">
        <authorList>
            <person name="Gaulin E."/>
            <person name="Dumas B."/>
        </authorList>
    </citation>
    <scope>NUCLEOTIDE SEQUENCE [LARGE SCALE GENOMIC DNA]</scope>
    <source>
        <strain evidence="8">CBS 568.67</strain>
    </source>
</reference>
<dbReference type="PANTHER" id="PTHR43004:SF19">
    <property type="entry name" value="BINDING MONOOXYGENASE, PUTATIVE (JCVI)-RELATED"/>
    <property type="match status" value="1"/>
</dbReference>
<dbReference type="EMBL" id="VJMH01005503">
    <property type="protein sequence ID" value="KAF0695132.1"/>
    <property type="molecule type" value="Genomic_DNA"/>
</dbReference>
<protein>
    <submittedName>
        <fullName evidence="8">Aste57867_14029 protein</fullName>
    </submittedName>
</protein>
<reference evidence="7" key="2">
    <citation type="submission" date="2019-06" db="EMBL/GenBank/DDBJ databases">
        <title>Genomics analysis of Aphanomyces spp. identifies a new class of oomycete effector associated with host adaptation.</title>
        <authorList>
            <person name="Gaulin E."/>
        </authorList>
    </citation>
    <scope>NUCLEOTIDE SEQUENCE</scope>
    <source>
        <strain evidence="7">CBS 578.67</strain>
    </source>
</reference>
<keyword evidence="5" id="KW-0812">Transmembrane</keyword>
<feature type="transmembrane region" description="Helical" evidence="5">
    <location>
        <begin position="578"/>
        <end position="597"/>
    </location>
</feature>
<organism evidence="8 9">
    <name type="scientific">Aphanomyces stellatus</name>
    <dbReference type="NCBI Taxonomy" id="120398"/>
    <lineage>
        <taxon>Eukaryota</taxon>
        <taxon>Sar</taxon>
        <taxon>Stramenopiles</taxon>
        <taxon>Oomycota</taxon>
        <taxon>Saprolegniomycetes</taxon>
        <taxon>Saprolegniales</taxon>
        <taxon>Verrucalvaceae</taxon>
        <taxon>Aphanomyces</taxon>
    </lineage>
</organism>
<comment type="cofactor">
    <cofactor evidence="1">
        <name>FAD</name>
        <dbReference type="ChEBI" id="CHEBI:57692"/>
    </cofactor>
</comment>
<keyword evidence="3" id="KW-0285">Flavoprotein</keyword>
<dbReference type="InterPro" id="IPR036249">
    <property type="entry name" value="Thioredoxin-like_sf"/>
</dbReference>
<dbReference type="Gene3D" id="3.50.50.60">
    <property type="entry name" value="FAD/NAD(P)-binding domain"/>
    <property type="match status" value="1"/>
</dbReference>
<keyword evidence="5" id="KW-0472">Membrane</keyword>
<dbReference type="OrthoDB" id="1716816at2759"/>
<dbReference type="Proteomes" id="UP000332933">
    <property type="component" value="Unassembled WGS sequence"/>
</dbReference>
<evidence type="ECO:0000256" key="2">
    <source>
        <dbReference type="ARBA" id="ARBA00007801"/>
    </source>
</evidence>
<dbReference type="Pfam" id="PF01494">
    <property type="entry name" value="FAD_binding_3"/>
    <property type="match status" value="1"/>
</dbReference>
<evidence type="ECO:0000313" key="8">
    <source>
        <dbReference type="EMBL" id="VFT90859.1"/>
    </source>
</evidence>
<dbReference type="AlphaFoldDB" id="A0A485KZZ3"/>
<accession>A0A485KZZ3</accession>
<dbReference type="InterPro" id="IPR050641">
    <property type="entry name" value="RIFMO-like"/>
</dbReference>
<evidence type="ECO:0000256" key="3">
    <source>
        <dbReference type="ARBA" id="ARBA00022630"/>
    </source>
</evidence>
<evidence type="ECO:0000256" key="4">
    <source>
        <dbReference type="ARBA" id="ARBA00022827"/>
    </source>
</evidence>
<feature type="domain" description="FAD-binding" evidence="6">
    <location>
        <begin position="6"/>
        <end position="367"/>
    </location>
</feature>
<keyword evidence="5" id="KW-1133">Transmembrane helix</keyword>
<evidence type="ECO:0000313" key="9">
    <source>
        <dbReference type="Proteomes" id="UP000332933"/>
    </source>
</evidence>
<proteinExistence type="inferred from homology"/>